<dbReference type="Gene3D" id="3.40.1410.10">
    <property type="entry name" value="Chorismate lyase-like"/>
    <property type="match status" value="1"/>
</dbReference>
<dbReference type="Proteomes" id="UP000775547">
    <property type="component" value="Unassembled WGS sequence"/>
</dbReference>
<evidence type="ECO:0000313" key="3">
    <source>
        <dbReference type="Proteomes" id="UP000775547"/>
    </source>
</evidence>
<sequence>MSSSNTKSVISQKASTGAFYTFSSNQTRISFPWPEQLTGLERIACSAKGDLQRVLSAFFARPISIATVYSNTYYHTSTSLAPVPLTVQDHPSAIANASTDLPVIQRRQVYLQCSDKIVCTATSTVRITSPESAHYFLEEKYAIGQMFARMGKAPEFDLLSVGLGAVPSSEGENVTPPSTEKTSFLRSRQEQQQIWRKYKLSVADFECEILEVFPSRDMFVAGAQWLDADNTIGNGPATHDWALSKAEDAFNTAVQVLHSSRSVVRPQTGVVLFFGMVTLLITAFELSMFFTGKSFFC</sequence>
<keyword evidence="1" id="KW-0472">Membrane</keyword>
<protein>
    <submittedName>
        <fullName evidence="2">Uncharacterized protein</fullName>
    </submittedName>
</protein>
<dbReference type="InterPro" id="IPR028978">
    <property type="entry name" value="Chorismate_lyase_/UTRA_dom_sf"/>
</dbReference>
<dbReference type="OrthoDB" id="5673at2759"/>
<reference evidence="2" key="2">
    <citation type="submission" date="2021-10" db="EMBL/GenBank/DDBJ databases">
        <title>Phylogenomics reveals ancestral predisposition of the termite-cultivated fungus Termitomyces towards a domesticated lifestyle.</title>
        <authorList>
            <person name="Auxier B."/>
            <person name="Grum-Grzhimaylo A."/>
            <person name="Cardenas M.E."/>
            <person name="Lodge J.D."/>
            <person name="Laessoe T."/>
            <person name="Pedersen O."/>
            <person name="Smith M.E."/>
            <person name="Kuyper T.W."/>
            <person name="Franco-Molano E.A."/>
            <person name="Baroni T.J."/>
            <person name="Aanen D.K."/>
        </authorList>
    </citation>
    <scope>NUCLEOTIDE SEQUENCE</scope>
    <source>
        <strain evidence="2">AP01</strain>
        <tissue evidence="2">Mycelium</tissue>
    </source>
</reference>
<keyword evidence="1" id="KW-1133">Transmembrane helix</keyword>
<dbReference type="EMBL" id="JABCKV010000248">
    <property type="protein sequence ID" value="KAG5641797.1"/>
    <property type="molecule type" value="Genomic_DNA"/>
</dbReference>
<evidence type="ECO:0000313" key="2">
    <source>
        <dbReference type="EMBL" id="KAG5641797.1"/>
    </source>
</evidence>
<dbReference type="AlphaFoldDB" id="A0A9P7G6W5"/>
<gene>
    <name evidence="2" type="ORF">DXG03_004183</name>
</gene>
<comment type="caution">
    <text evidence="2">The sequence shown here is derived from an EMBL/GenBank/DDBJ whole genome shotgun (WGS) entry which is preliminary data.</text>
</comment>
<proteinExistence type="predicted"/>
<keyword evidence="3" id="KW-1185">Reference proteome</keyword>
<evidence type="ECO:0000256" key="1">
    <source>
        <dbReference type="SAM" id="Phobius"/>
    </source>
</evidence>
<keyword evidence="1" id="KW-0812">Transmembrane</keyword>
<feature type="transmembrane region" description="Helical" evidence="1">
    <location>
        <begin position="270"/>
        <end position="291"/>
    </location>
</feature>
<reference evidence="2" key="1">
    <citation type="submission" date="2020-07" db="EMBL/GenBank/DDBJ databases">
        <authorList>
            <person name="Nieuwenhuis M."/>
            <person name="Van De Peppel L.J.J."/>
        </authorList>
    </citation>
    <scope>NUCLEOTIDE SEQUENCE</scope>
    <source>
        <strain evidence="2">AP01</strain>
        <tissue evidence="2">Mycelium</tissue>
    </source>
</reference>
<name>A0A9P7G6W5_9AGAR</name>
<accession>A0A9P7G6W5</accession>
<organism evidence="2 3">
    <name type="scientific">Asterophora parasitica</name>
    <dbReference type="NCBI Taxonomy" id="117018"/>
    <lineage>
        <taxon>Eukaryota</taxon>
        <taxon>Fungi</taxon>
        <taxon>Dikarya</taxon>
        <taxon>Basidiomycota</taxon>
        <taxon>Agaricomycotina</taxon>
        <taxon>Agaricomycetes</taxon>
        <taxon>Agaricomycetidae</taxon>
        <taxon>Agaricales</taxon>
        <taxon>Tricholomatineae</taxon>
        <taxon>Lyophyllaceae</taxon>
        <taxon>Asterophora</taxon>
    </lineage>
</organism>